<protein>
    <submittedName>
        <fullName evidence="2">ISCps3, transposase orfB</fullName>
    </submittedName>
</protein>
<gene>
    <name evidence="2" type="ORF">RED65_00475</name>
    <name evidence="3" type="ORF">RED65_09784</name>
    <name evidence="4" type="ORF">RED65_10879</name>
</gene>
<dbReference type="InterPro" id="IPR050900">
    <property type="entry name" value="Transposase_IS3/IS150/IS904"/>
</dbReference>
<dbReference type="GO" id="GO:0003676">
    <property type="term" value="F:nucleic acid binding"/>
    <property type="evidence" value="ECO:0007669"/>
    <property type="project" value="InterPro"/>
</dbReference>
<comment type="caution">
    <text evidence="2">The sequence shown here is derived from an EMBL/GenBank/DDBJ whole genome shotgun (WGS) entry which is preliminary data.</text>
</comment>
<feature type="domain" description="Integrase catalytic" evidence="1">
    <location>
        <begin position="36"/>
        <end position="199"/>
    </location>
</feature>
<dbReference type="PROSITE" id="PS50994">
    <property type="entry name" value="INTEGRASE"/>
    <property type="match status" value="1"/>
</dbReference>
<accession>Q1N589</accession>
<organism evidence="2 5">
    <name type="scientific">Bermanella marisrubri</name>
    <dbReference type="NCBI Taxonomy" id="207949"/>
    <lineage>
        <taxon>Bacteria</taxon>
        <taxon>Pseudomonadati</taxon>
        <taxon>Pseudomonadota</taxon>
        <taxon>Gammaproteobacteria</taxon>
        <taxon>Oceanospirillales</taxon>
        <taxon>Oceanospirillaceae</taxon>
        <taxon>Bermanella</taxon>
    </lineage>
</organism>
<dbReference type="InterPro" id="IPR012337">
    <property type="entry name" value="RNaseH-like_sf"/>
</dbReference>
<proteinExistence type="predicted"/>
<dbReference type="GO" id="GO:0015074">
    <property type="term" value="P:DNA integration"/>
    <property type="evidence" value="ECO:0007669"/>
    <property type="project" value="InterPro"/>
</dbReference>
<dbReference type="InterPro" id="IPR048020">
    <property type="entry name" value="Transpos_IS3"/>
</dbReference>
<dbReference type="InterPro" id="IPR001584">
    <property type="entry name" value="Integrase_cat-core"/>
</dbReference>
<dbReference type="InterPro" id="IPR036397">
    <property type="entry name" value="RNaseH_sf"/>
</dbReference>
<evidence type="ECO:0000313" key="5">
    <source>
        <dbReference type="Proteomes" id="UP000004263"/>
    </source>
</evidence>
<evidence type="ECO:0000259" key="1">
    <source>
        <dbReference type="PROSITE" id="PS50994"/>
    </source>
</evidence>
<dbReference type="EMBL" id="AAQH01000001">
    <property type="protein sequence ID" value="EAT13892.1"/>
    <property type="molecule type" value="Genomic_DNA"/>
</dbReference>
<evidence type="ECO:0000313" key="2">
    <source>
        <dbReference type="EMBL" id="EAT13189.1"/>
    </source>
</evidence>
<dbReference type="AlphaFoldDB" id="Q1N589"/>
<dbReference type="Pfam" id="PF00665">
    <property type="entry name" value="rve"/>
    <property type="match status" value="1"/>
</dbReference>
<keyword evidence="5" id="KW-1185">Reference proteome</keyword>
<name>Q1N589_9GAMM</name>
<evidence type="ECO:0000313" key="4">
    <source>
        <dbReference type="EMBL" id="EAT13892.1"/>
    </source>
</evidence>
<dbReference type="EMBL" id="AAQH01000001">
    <property type="protein sequence ID" value="EAT13673.1"/>
    <property type="molecule type" value="Genomic_DNA"/>
</dbReference>
<dbReference type="Proteomes" id="UP000004263">
    <property type="component" value="Unassembled WGS sequence"/>
</dbReference>
<dbReference type="STRING" id="207949.RED65_00475"/>
<dbReference type="HOGENOM" id="CLU_027402_4_1_6"/>
<dbReference type="Pfam" id="PF13333">
    <property type="entry name" value="rve_2"/>
    <property type="match status" value="1"/>
</dbReference>
<dbReference type="SUPFAM" id="SSF53098">
    <property type="entry name" value="Ribonuclease H-like"/>
    <property type="match status" value="1"/>
</dbReference>
<dbReference type="PANTHER" id="PTHR46889">
    <property type="entry name" value="TRANSPOSASE INSF FOR INSERTION SEQUENCE IS3B-RELATED"/>
    <property type="match status" value="1"/>
</dbReference>
<dbReference type="EMBL" id="AAQH01000002">
    <property type="protein sequence ID" value="EAT13189.1"/>
    <property type="molecule type" value="Genomic_DNA"/>
</dbReference>
<reference evidence="2 5" key="1">
    <citation type="submission" date="2006-03" db="EMBL/GenBank/DDBJ databases">
        <authorList>
            <person name="Pinhassi J."/>
            <person name="Pedros-Alio C."/>
            <person name="Ferriera S."/>
            <person name="Johnson J."/>
            <person name="Kravitz S."/>
            <person name="Halpern A."/>
            <person name="Remington K."/>
            <person name="Beeson K."/>
            <person name="Tran B."/>
            <person name="Rogers Y.-H."/>
            <person name="Friedman R."/>
            <person name="Venter J.C."/>
        </authorList>
    </citation>
    <scope>NUCLEOTIDE SEQUENCE [LARGE SCALE GENOMIC DNA]</scope>
    <source>
        <strain evidence="2 5">RED65</strain>
    </source>
</reference>
<evidence type="ECO:0000313" key="3">
    <source>
        <dbReference type="EMBL" id="EAT13673.1"/>
    </source>
</evidence>
<dbReference type="PANTHER" id="PTHR46889:SF4">
    <property type="entry name" value="TRANSPOSASE INSO FOR INSERTION SEQUENCE ELEMENT IS911B-RELATED"/>
    <property type="match status" value="1"/>
</dbReference>
<dbReference type="NCBIfam" id="NF033516">
    <property type="entry name" value="transpos_IS3"/>
    <property type="match status" value="1"/>
</dbReference>
<sequence length="199" mass="23257">MREERLIAKAAKLYRRKALPDNSCITVGNLRHNIPPPSGPNQQWAGDVSYLKVNGEWIYLSVILDLYSRKIIGWSLSRNRTTELTLQSLDMAIESRQFEPGLIFHSDKGAEYGAHVFQNRLRSSGIRPSMNRHKTMTDNIHVESFFRTFKTEVFHGEIFEDAEHLRDVTKWYLEDYYNCVRMHTSLNFKSPVQYERMAA</sequence>
<dbReference type="Gene3D" id="3.30.420.10">
    <property type="entry name" value="Ribonuclease H-like superfamily/Ribonuclease H"/>
    <property type="match status" value="1"/>
</dbReference>